<sequence length="169" mass="18495">MSNKKLIALGSDHAGYELKAQIIEYLKSRGYETHDVGTSNSTDSTSYATYGHKLANFIQERIGTEKEPLFSIGVCGTGLGISYALNRHTNIVAARVSTVSDGRLAKQHNNANVLCFGGRIHSIDEAKAIIEAYENAEFEGGRHIDRIKGIDVFENHTKDCKNASCNKTC</sequence>
<feature type="binding site" evidence="3">
    <location>
        <position position="146"/>
    </location>
    <ligand>
        <name>D-ribulose 5-phosphate</name>
        <dbReference type="ChEBI" id="CHEBI:58121"/>
    </ligand>
</feature>
<dbReference type="OrthoDB" id="1778624at2"/>
<keyword evidence="5" id="KW-1185">Reference proteome</keyword>
<dbReference type="Proteomes" id="UP000295518">
    <property type="component" value="Unassembled WGS sequence"/>
</dbReference>
<feature type="binding site" evidence="3">
    <location>
        <position position="142"/>
    </location>
    <ligand>
        <name>D-ribulose 5-phosphate</name>
        <dbReference type="ChEBI" id="CHEBI:58121"/>
    </ligand>
</feature>
<dbReference type="PANTHER" id="PTHR30345">
    <property type="entry name" value="RIBOSE-5-PHOSPHATE ISOMERASE B"/>
    <property type="match status" value="1"/>
</dbReference>
<accession>A0A4R6IH68</accession>
<dbReference type="InterPro" id="IPR036569">
    <property type="entry name" value="RpiB_LacA_LacB_sf"/>
</dbReference>
<feature type="binding site" evidence="3">
    <location>
        <begin position="12"/>
        <end position="13"/>
    </location>
    <ligand>
        <name>D-ribulose 5-phosphate</name>
        <dbReference type="ChEBI" id="CHEBI:58121"/>
    </ligand>
</feature>
<evidence type="ECO:0000256" key="2">
    <source>
        <dbReference type="PIRSR" id="PIRSR005384-1"/>
    </source>
</evidence>
<proteinExistence type="inferred from homology"/>
<dbReference type="GO" id="GO:0009052">
    <property type="term" value="P:pentose-phosphate shunt, non-oxidative branch"/>
    <property type="evidence" value="ECO:0007669"/>
    <property type="project" value="TreeGrafter"/>
</dbReference>
<dbReference type="RefSeq" id="WP_094254361.1">
    <property type="nucleotide sequence ID" value="NZ_NNCE01000001.1"/>
</dbReference>
<dbReference type="AlphaFoldDB" id="A0A4R6IH68"/>
<evidence type="ECO:0000313" key="5">
    <source>
        <dbReference type="Proteomes" id="UP000295518"/>
    </source>
</evidence>
<dbReference type="EMBL" id="SNWN01000009">
    <property type="protein sequence ID" value="TDO21127.1"/>
    <property type="molecule type" value="Genomic_DNA"/>
</dbReference>
<dbReference type="NCBIfam" id="NF004051">
    <property type="entry name" value="PRK05571.1"/>
    <property type="match status" value="1"/>
</dbReference>
<feature type="binding site" evidence="3">
    <location>
        <position position="109"/>
    </location>
    <ligand>
        <name>D-ribulose 5-phosphate</name>
        <dbReference type="ChEBI" id="CHEBI:58121"/>
    </ligand>
</feature>
<feature type="active site" description="Proton donor" evidence="2">
    <location>
        <position position="108"/>
    </location>
</feature>
<dbReference type="NCBIfam" id="TIGR00689">
    <property type="entry name" value="rpiB_lacA_lacB"/>
    <property type="match status" value="1"/>
</dbReference>
<reference evidence="4 5" key="1">
    <citation type="submission" date="2019-03" db="EMBL/GenBank/DDBJ databases">
        <title>Genomic Encyclopedia of Archaeal and Bacterial Type Strains, Phase II (KMG-II): from individual species to whole genera.</title>
        <authorList>
            <person name="Goeker M."/>
        </authorList>
    </citation>
    <scope>NUCLEOTIDE SEQUENCE [LARGE SCALE GENOMIC DNA]</scope>
    <source>
        <strain evidence="4 5">ATCC 700618</strain>
    </source>
</reference>
<dbReference type="SUPFAM" id="SSF89623">
    <property type="entry name" value="Ribose/Galactose isomerase RpiB/AlsB"/>
    <property type="match status" value="1"/>
</dbReference>
<dbReference type="GO" id="GO:0004751">
    <property type="term" value="F:ribose-5-phosphate isomerase activity"/>
    <property type="evidence" value="ECO:0007669"/>
    <property type="project" value="TreeGrafter"/>
</dbReference>
<keyword evidence="4" id="KW-0413">Isomerase</keyword>
<dbReference type="Pfam" id="PF02502">
    <property type="entry name" value="LacAB_rpiB"/>
    <property type="match status" value="1"/>
</dbReference>
<evidence type="ECO:0000256" key="1">
    <source>
        <dbReference type="ARBA" id="ARBA00008754"/>
    </source>
</evidence>
<dbReference type="Gene3D" id="3.40.1400.10">
    <property type="entry name" value="Sugar-phosphate isomerase, RpiB/LacA/LacB"/>
    <property type="match status" value="1"/>
</dbReference>
<comment type="similarity">
    <text evidence="1">Belongs to the LacAB/RpiB family.</text>
</comment>
<dbReference type="GO" id="GO:0019316">
    <property type="term" value="P:D-allose catabolic process"/>
    <property type="evidence" value="ECO:0007669"/>
    <property type="project" value="TreeGrafter"/>
</dbReference>
<evidence type="ECO:0000313" key="4">
    <source>
        <dbReference type="EMBL" id="TDO21127.1"/>
    </source>
</evidence>
<feature type="active site" description="Proton acceptor" evidence="2">
    <location>
        <position position="75"/>
    </location>
</feature>
<protein>
    <submittedName>
        <fullName evidence="4">Ribose 5-phosphate isomerase B</fullName>
    </submittedName>
</protein>
<evidence type="ECO:0000256" key="3">
    <source>
        <dbReference type="PIRSR" id="PIRSR005384-2"/>
    </source>
</evidence>
<organism evidence="4 5">
    <name type="scientific">Mycoplasma testudineum</name>
    <dbReference type="NCBI Taxonomy" id="244584"/>
    <lineage>
        <taxon>Bacteria</taxon>
        <taxon>Bacillati</taxon>
        <taxon>Mycoplasmatota</taxon>
        <taxon>Mollicutes</taxon>
        <taxon>Mycoplasmataceae</taxon>
        <taxon>Mycoplasma</taxon>
    </lineage>
</organism>
<dbReference type="InterPro" id="IPR003500">
    <property type="entry name" value="RpiB_LacA_LacB"/>
</dbReference>
<name>A0A4R6IH68_9MOLU</name>
<comment type="caution">
    <text evidence="4">The sequence shown here is derived from an EMBL/GenBank/DDBJ whole genome shotgun (WGS) entry which is preliminary data.</text>
</comment>
<feature type="binding site" evidence="3">
    <location>
        <begin position="76"/>
        <end position="80"/>
    </location>
    <ligand>
        <name>D-ribulose 5-phosphate</name>
        <dbReference type="ChEBI" id="CHEBI:58121"/>
    </ligand>
</feature>
<dbReference type="PIRSF" id="PIRSF005384">
    <property type="entry name" value="RpiB_LacA_B"/>
    <property type="match status" value="1"/>
</dbReference>
<dbReference type="PANTHER" id="PTHR30345:SF0">
    <property type="entry name" value="DNA DAMAGE-REPAIR_TOLERATION PROTEIN DRT102"/>
    <property type="match status" value="1"/>
</dbReference>
<feature type="binding site" evidence="3">
    <location>
        <position position="119"/>
    </location>
    <ligand>
        <name>D-ribulose 5-phosphate</name>
        <dbReference type="ChEBI" id="CHEBI:58121"/>
    </ligand>
</feature>
<gene>
    <name evidence="4" type="ORF">EI74_0147</name>
</gene>